<feature type="compositionally biased region" description="Basic residues" evidence="1">
    <location>
        <begin position="1"/>
        <end position="11"/>
    </location>
</feature>
<comment type="caution">
    <text evidence="3">The sequence shown here is derived from an EMBL/GenBank/DDBJ whole genome shotgun (WGS) entry which is preliminary data.</text>
</comment>
<accession>A0ABD2YSK8</accession>
<dbReference type="InterPro" id="IPR053781">
    <property type="entry name" value="F-box_AtFBL13-like"/>
</dbReference>
<gene>
    <name evidence="3" type="ORF">ACH5RR_028992</name>
</gene>
<keyword evidence="4" id="KW-1185">Reference proteome</keyword>
<dbReference type="SUPFAM" id="SSF81383">
    <property type="entry name" value="F-box domain"/>
    <property type="match status" value="1"/>
</dbReference>
<dbReference type="InterPro" id="IPR036047">
    <property type="entry name" value="F-box-like_dom_sf"/>
</dbReference>
<feature type="region of interest" description="Disordered" evidence="1">
    <location>
        <begin position="1"/>
        <end position="25"/>
    </location>
</feature>
<dbReference type="InterPro" id="IPR055357">
    <property type="entry name" value="LRR_At1g61320_AtMIF1"/>
</dbReference>
<dbReference type="Gene3D" id="3.80.10.10">
    <property type="entry name" value="Ribonuclease Inhibitor"/>
    <property type="match status" value="1"/>
</dbReference>
<evidence type="ECO:0000313" key="4">
    <source>
        <dbReference type="Proteomes" id="UP001630127"/>
    </source>
</evidence>
<dbReference type="CDD" id="cd22160">
    <property type="entry name" value="F-box_AtFBL13-like"/>
    <property type="match status" value="1"/>
</dbReference>
<dbReference type="InterPro" id="IPR032675">
    <property type="entry name" value="LRR_dom_sf"/>
</dbReference>
<dbReference type="PANTHER" id="PTHR31900:SF32">
    <property type="entry name" value="F-BOX_RNI_FBD-LIKE DOMAIN PROTEIN"/>
    <property type="match status" value="1"/>
</dbReference>
<name>A0ABD2YSK8_9GENT</name>
<dbReference type="PROSITE" id="PS50181">
    <property type="entry name" value="FBOX"/>
    <property type="match status" value="1"/>
</dbReference>
<dbReference type="InterPro" id="IPR050232">
    <property type="entry name" value="FBL13/AtMIF1-like"/>
</dbReference>
<evidence type="ECO:0000259" key="2">
    <source>
        <dbReference type="PROSITE" id="PS50181"/>
    </source>
</evidence>
<feature type="domain" description="F-box" evidence="2">
    <location>
        <begin position="25"/>
        <end position="73"/>
    </location>
</feature>
<dbReference type="SUPFAM" id="SSF52047">
    <property type="entry name" value="RNI-like"/>
    <property type="match status" value="1"/>
</dbReference>
<evidence type="ECO:0000256" key="1">
    <source>
        <dbReference type="SAM" id="MobiDB-lite"/>
    </source>
</evidence>
<dbReference type="PANTHER" id="PTHR31900">
    <property type="entry name" value="F-BOX/RNI SUPERFAMILY PROTEIN-RELATED"/>
    <property type="match status" value="1"/>
</dbReference>
<dbReference type="InterPro" id="IPR006566">
    <property type="entry name" value="FBD"/>
</dbReference>
<sequence>METRSAKRKKLLLNATTPDSPEDHEDRITDLPDAILHQILFLLPIRSIAQTSILSKSWRQIWYTFPDLDFTSIGVIADAPNNNSSNDSNARKKLHSLLAKSAEFIYQVLALRDPKFSDIRVLRFRACLSFSRLNVLIRRAIRFNVQELDIEVTTNDYFNFPRSVIISESLRVFRLKSRYPGFRLPPAMILKGGFRSLYSLSLSRVILYDQPSLVNLFSGSSFPMLKKLSLEMCIGLKNLNVSCRGLVDLTLENCFQLEGLEIYSPKLENLRVDGCFDAYSNSSWFKIDAPNLEKMFWSHNTIIENCSVENLTSVRESLVGFFMLHEDLNAAKIQSVSNFLSGLSLCQSLTLESSCIEILSKNYHLGGVIQHPFDRLQSMELRTGFSKHNLPGLAGLFCNSPTVHTLVLKIDNVQNVERRKWNRDLWESSSSGEERYWESQSQAMNSFLHHLKVVKIHGFSECENDISLVKFLLKHGKVLQEMFLCTGISKPRNSLERDKIKSQIMGFSRASSNAKILFEYI</sequence>
<dbReference type="InterPro" id="IPR001810">
    <property type="entry name" value="F-box_dom"/>
</dbReference>
<reference evidence="3 4" key="1">
    <citation type="submission" date="2024-11" db="EMBL/GenBank/DDBJ databases">
        <title>A near-complete genome assembly of Cinchona calisaya.</title>
        <authorList>
            <person name="Lian D.C."/>
            <person name="Zhao X.W."/>
            <person name="Wei L."/>
        </authorList>
    </citation>
    <scope>NUCLEOTIDE SEQUENCE [LARGE SCALE GENOMIC DNA]</scope>
    <source>
        <tissue evidence="3">Nenye</tissue>
    </source>
</reference>
<dbReference type="Proteomes" id="UP001630127">
    <property type="component" value="Unassembled WGS sequence"/>
</dbReference>
<proteinExistence type="predicted"/>
<evidence type="ECO:0000313" key="3">
    <source>
        <dbReference type="EMBL" id="KAL3509591.1"/>
    </source>
</evidence>
<dbReference type="SMART" id="SM00579">
    <property type="entry name" value="FBD"/>
    <property type="match status" value="1"/>
</dbReference>
<dbReference type="AlphaFoldDB" id="A0ABD2YSK8"/>
<organism evidence="3 4">
    <name type="scientific">Cinchona calisaya</name>
    <dbReference type="NCBI Taxonomy" id="153742"/>
    <lineage>
        <taxon>Eukaryota</taxon>
        <taxon>Viridiplantae</taxon>
        <taxon>Streptophyta</taxon>
        <taxon>Embryophyta</taxon>
        <taxon>Tracheophyta</taxon>
        <taxon>Spermatophyta</taxon>
        <taxon>Magnoliopsida</taxon>
        <taxon>eudicotyledons</taxon>
        <taxon>Gunneridae</taxon>
        <taxon>Pentapetalae</taxon>
        <taxon>asterids</taxon>
        <taxon>lamiids</taxon>
        <taxon>Gentianales</taxon>
        <taxon>Rubiaceae</taxon>
        <taxon>Cinchonoideae</taxon>
        <taxon>Cinchoneae</taxon>
        <taxon>Cinchona</taxon>
    </lineage>
</organism>
<protein>
    <recommendedName>
        <fullName evidence="2">F-box domain-containing protein</fullName>
    </recommendedName>
</protein>
<dbReference type="Pfam" id="PF23622">
    <property type="entry name" value="LRR_At1g61320_AtMIF1"/>
    <property type="match status" value="1"/>
</dbReference>
<dbReference type="EMBL" id="JBJUIK010000012">
    <property type="protein sequence ID" value="KAL3509591.1"/>
    <property type="molecule type" value="Genomic_DNA"/>
</dbReference>
<dbReference type="Pfam" id="PF00646">
    <property type="entry name" value="F-box"/>
    <property type="match status" value="1"/>
</dbReference>